<evidence type="ECO:0000313" key="5">
    <source>
        <dbReference type="Proteomes" id="UP001176883"/>
    </source>
</evidence>
<evidence type="ECO:0000259" key="3">
    <source>
        <dbReference type="Pfam" id="PF18962"/>
    </source>
</evidence>
<keyword evidence="5" id="KW-1185">Reference proteome</keyword>
<feature type="domain" description="Secretion system C-terminal sorting" evidence="3">
    <location>
        <begin position="180"/>
        <end position="251"/>
    </location>
</feature>
<comment type="caution">
    <text evidence="4">The sequence shown here is derived from an EMBL/GenBank/DDBJ whole genome shotgun (WGS) entry which is preliminary data.</text>
</comment>
<dbReference type="EMBL" id="JAUOEK010000020">
    <property type="protein sequence ID" value="MDO5968331.1"/>
    <property type="molecule type" value="Genomic_DNA"/>
</dbReference>
<protein>
    <submittedName>
        <fullName evidence="4">T9SS type A sorting domain-containing protein</fullName>
    </submittedName>
</protein>
<proteinExistence type="predicted"/>
<name>A0ABT8W5E8_9FLAO</name>
<dbReference type="Gene3D" id="2.60.120.260">
    <property type="entry name" value="Galactose-binding domain-like"/>
    <property type="match status" value="1"/>
</dbReference>
<organism evidence="4 5">
    <name type="scientific">Flavivirga aquimarina</name>
    <dbReference type="NCBI Taxonomy" id="2027862"/>
    <lineage>
        <taxon>Bacteria</taxon>
        <taxon>Pseudomonadati</taxon>
        <taxon>Bacteroidota</taxon>
        <taxon>Flavobacteriia</taxon>
        <taxon>Flavobacteriales</taxon>
        <taxon>Flavobacteriaceae</taxon>
        <taxon>Flavivirga</taxon>
    </lineage>
</organism>
<dbReference type="RefSeq" id="WP_303276011.1">
    <property type="nucleotide sequence ID" value="NZ_JAUOEK010000020.1"/>
</dbReference>
<sequence length="252" mass="27504">MKTKLSLLTIYLLTAFCGVIAQTVTYDFEDGSLADWFVYSGTTTAVANPSSSGINTSSQSVELVSSADWPGFRLDDDAGVIKSDIKTISLMVYSPVDRFITVTFAESIGGTPNFAVTLGVGAANVNTWIKLDYDISAIPVYDYKEMHIIMQNGTVYYDNIVLISDGSLGTDDLAQETFKVYPNPATEKINVDLSTLSSNAAINIYDLTGKLVYKEEDLSNTLHSIEHNLKSGMYIVSVKNDNKLVTSKLIIK</sequence>
<gene>
    <name evidence="4" type="ORF">Q4Q35_00790</name>
</gene>
<dbReference type="Proteomes" id="UP001176883">
    <property type="component" value="Unassembled WGS sequence"/>
</dbReference>
<evidence type="ECO:0000256" key="2">
    <source>
        <dbReference type="SAM" id="SignalP"/>
    </source>
</evidence>
<evidence type="ECO:0000313" key="4">
    <source>
        <dbReference type="EMBL" id="MDO5968331.1"/>
    </source>
</evidence>
<reference evidence="4" key="1">
    <citation type="submission" date="2023-07" db="EMBL/GenBank/DDBJ databases">
        <title>Two novel species in the genus Flavivirga.</title>
        <authorList>
            <person name="Kwon K."/>
        </authorList>
    </citation>
    <scope>NUCLEOTIDE SEQUENCE</scope>
    <source>
        <strain evidence="4">KCTC 52353</strain>
    </source>
</reference>
<accession>A0ABT8W5E8</accession>
<evidence type="ECO:0000256" key="1">
    <source>
        <dbReference type="ARBA" id="ARBA00022729"/>
    </source>
</evidence>
<keyword evidence="1 2" id="KW-0732">Signal</keyword>
<feature type="chain" id="PRO_5047335392" evidence="2">
    <location>
        <begin position="22"/>
        <end position="252"/>
    </location>
</feature>
<dbReference type="Pfam" id="PF18962">
    <property type="entry name" value="Por_Secre_tail"/>
    <property type="match status" value="1"/>
</dbReference>
<feature type="signal peptide" evidence="2">
    <location>
        <begin position="1"/>
        <end position="21"/>
    </location>
</feature>
<dbReference type="InterPro" id="IPR026444">
    <property type="entry name" value="Secre_tail"/>
</dbReference>
<dbReference type="NCBIfam" id="TIGR04183">
    <property type="entry name" value="Por_Secre_tail"/>
    <property type="match status" value="1"/>
</dbReference>